<keyword evidence="1" id="KW-1133">Transmembrane helix</keyword>
<dbReference type="RefSeq" id="WP_024381244.1">
    <property type="nucleotide sequence ID" value="NZ_ALLE01000028.1"/>
</dbReference>
<gene>
    <name evidence="2" type="ORF">ID09_11050</name>
</gene>
<feature type="transmembrane region" description="Helical" evidence="1">
    <location>
        <begin position="158"/>
        <end position="184"/>
    </location>
</feature>
<evidence type="ECO:0000313" key="3">
    <source>
        <dbReference type="Proteomes" id="UP000028185"/>
    </source>
</evidence>
<feature type="transmembrane region" description="Helical" evidence="1">
    <location>
        <begin position="38"/>
        <end position="57"/>
    </location>
</feature>
<organism evidence="2 3">
    <name type="scientific">Streptococcus suis 6407</name>
    <dbReference type="NCBI Taxonomy" id="1214179"/>
    <lineage>
        <taxon>Bacteria</taxon>
        <taxon>Bacillati</taxon>
        <taxon>Bacillota</taxon>
        <taxon>Bacilli</taxon>
        <taxon>Lactobacillales</taxon>
        <taxon>Streptococcaceae</taxon>
        <taxon>Streptococcus</taxon>
    </lineage>
</organism>
<feature type="transmembrane region" description="Helical" evidence="1">
    <location>
        <begin position="77"/>
        <end position="100"/>
    </location>
</feature>
<reference evidence="2 3" key="1">
    <citation type="journal article" date="2014" name="Genome Announc.">
        <title>Whole-Genome Sequence of Streptococcus suis Serotype 4 Reference Strain 6407.</title>
        <authorList>
            <person name="Wang K."/>
            <person name="Chen J."/>
            <person name="Yao H."/>
            <person name="Lu C."/>
        </authorList>
    </citation>
    <scope>NUCLEOTIDE SEQUENCE [LARGE SCALE GENOMIC DNA]</scope>
    <source>
        <strain evidence="2">6407</strain>
    </source>
</reference>
<dbReference type="PATRIC" id="fig|1214179.4.peg.2203"/>
<keyword evidence="1" id="KW-0812">Transmembrane</keyword>
<evidence type="ECO:0000256" key="1">
    <source>
        <dbReference type="SAM" id="Phobius"/>
    </source>
</evidence>
<dbReference type="AlphaFoldDB" id="A0A075SGS8"/>
<keyword evidence="1" id="KW-0472">Membrane</keyword>
<dbReference type="Proteomes" id="UP000028185">
    <property type="component" value="Chromosome"/>
</dbReference>
<accession>A0A075SGS8</accession>
<dbReference type="EMBL" id="CP008921">
    <property type="protein sequence ID" value="AIG44527.1"/>
    <property type="molecule type" value="Genomic_DNA"/>
</dbReference>
<dbReference type="HOGENOM" id="CLU_048570_0_0_9"/>
<feature type="transmembrane region" description="Helical" evidence="1">
    <location>
        <begin position="232"/>
        <end position="251"/>
    </location>
</feature>
<protein>
    <submittedName>
        <fullName evidence="2">Membrane protein</fullName>
    </submittedName>
</protein>
<feature type="transmembrane region" description="Helical" evidence="1">
    <location>
        <begin position="379"/>
        <end position="398"/>
    </location>
</feature>
<feature type="transmembrane region" description="Helical" evidence="1">
    <location>
        <begin position="353"/>
        <end position="373"/>
    </location>
</feature>
<feature type="transmembrane region" description="Helical" evidence="1">
    <location>
        <begin position="289"/>
        <end position="306"/>
    </location>
</feature>
<feature type="transmembrane region" description="Helical" evidence="1">
    <location>
        <begin position="130"/>
        <end position="152"/>
    </location>
</feature>
<proteinExistence type="predicted"/>
<sequence length="419" mass="48220">MQKSKIFKNILFLVNIYIKDSLKGIAQHSFFKAKRNRWIIAMSSIIGYLFYFYLNVVEFAKLSKFGQNYSFDELKSTISISIGSYNNLAIIAGIIIFLLINATVHLQSSSLFLSKVLPYSEKEVFLSVKLFKLGIATLCFELFFIILIPGLGILRSPLIAILLFFSCHLVFWTSYLFANFLYILSLQHLLLSDKHVHNLVSMIYFLVGLSYLFIFRFEVEFFLAQTFDSPQLLSLLILIGATLAMLLLLLFDRAHYDVIFLQSRFTLLSFTIFNNILKGVPLAIIRTKLFLYSFLFIAFIGVYSTFVASLEVATHNLLDFWPLLGFTFLNYADSTLDHRKLYTHLRIDTRSEVIRLLLTVVIIHLPSLLFAFYVQENYLVFLSGIVLSITSLMVGFLFPRSVSSTNETLSFMLFQSSIY</sequence>
<feature type="transmembrane region" description="Helical" evidence="1">
    <location>
        <begin position="312"/>
        <end position="332"/>
    </location>
</feature>
<name>A0A075SGS8_STRSU</name>
<feature type="transmembrane region" description="Helical" evidence="1">
    <location>
        <begin position="196"/>
        <end position="217"/>
    </location>
</feature>
<evidence type="ECO:0000313" key="2">
    <source>
        <dbReference type="EMBL" id="AIG44527.1"/>
    </source>
</evidence>